<proteinExistence type="predicted"/>
<reference evidence="1 2" key="1">
    <citation type="submission" date="2009-11" db="EMBL/GenBank/DDBJ databases">
        <authorList>
            <person name="Weinstock G."/>
            <person name="Sodergren E."/>
            <person name="Clifton S."/>
            <person name="Fulton L."/>
            <person name="Fulton B."/>
            <person name="Courtney L."/>
            <person name="Fronick C."/>
            <person name="Harrison M."/>
            <person name="Strong C."/>
            <person name="Farmer C."/>
            <person name="Delahaunty K."/>
            <person name="Markovic C."/>
            <person name="Hall O."/>
            <person name="Minx P."/>
            <person name="Tomlinson C."/>
            <person name="Mitreva M."/>
            <person name="Nelson J."/>
            <person name="Hou S."/>
            <person name="Wollam A."/>
            <person name="Pepin K.H."/>
            <person name="Johnson M."/>
            <person name="Bhonagiri V."/>
            <person name="Nash W.E."/>
            <person name="Warren W."/>
            <person name="Chinwalla A."/>
            <person name="Mardis E.R."/>
            <person name="Wilson R.K."/>
        </authorList>
    </citation>
    <scope>NUCLEOTIDE SEQUENCE [LARGE SCALE GENOMIC DNA]</scope>
    <source>
        <strain evidence="1 2">F0302</strain>
    </source>
</reference>
<evidence type="ECO:0000313" key="2">
    <source>
        <dbReference type="Proteomes" id="UP000004079"/>
    </source>
</evidence>
<sequence>MLTIVLLHITERRYIFCKDNKKNATNTKLKVKGKAYITNNAIDKMIFLS</sequence>
<organism evidence="1 2">
    <name type="scientific">Segatella oris F0302</name>
    <dbReference type="NCBI Taxonomy" id="649760"/>
    <lineage>
        <taxon>Bacteria</taxon>
        <taxon>Pseudomonadati</taxon>
        <taxon>Bacteroidota</taxon>
        <taxon>Bacteroidia</taxon>
        <taxon>Bacteroidales</taxon>
        <taxon>Prevotellaceae</taxon>
        <taxon>Segatella</taxon>
    </lineage>
</organism>
<dbReference type="STRING" id="649760.HMPREF0971_00536"/>
<dbReference type="HOGENOM" id="CLU_3139222_0_0_10"/>
<gene>
    <name evidence="1" type="ORF">HMPREF0971_00536</name>
</gene>
<dbReference type="AlphaFoldDB" id="D1QNK0"/>
<protein>
    <submittedName>
        <fullName evidence="1">Uncharacterized protein</fullName>
    </submittedName>
</protein>
<accession>D1QNK0</accession>
<dbReference type="EMBL" id="ACUZ02000004">
    <property type="protein sequence ID" value="EFB33256.1"/>
    <property type="molecule type" value="Genomic_DNA"/>
</dbReference>
<dbReference type="Proteomes" id="UP000004079">
    <property type="component" value="Unassembled WGS sequence"/>
</dbReference>
<name>D1QNK0_9BACT</name>
<comment type="caution">
    <text evidence="1">The sequence shown here is derived from an EMBL/GenBank/DDBJ whole genome shotgun (WGS) entry which is preliminary data.</text>
</comment>
<evidence type="ECO:0000313" key="1">
    <source>
        <dbReference type="EMBL" id="EFB33256.1"/>
    </source>
</evidence>